<evidence type="ECO:0000313" key="1">
    <source>
        <dbReference type="EMBL" id="KIK50630.1"/>
    </source>
</evidence>
<sequence>MAFFLCSANIPCADLSQGFEPRLLFNHTNSSCLQNNFYGSSSVAINSNPTFAEFRAPSLPPS</sequence>
<proteinExistence type="predicted"/>
<organism evidence="1 2">
    <name type="scientific">Collybiopsis luxurians FD-317 M1</name>
    <dbReference type="NCBI Taxonomy" id="944289"/>
    <lineage>
        <taxon>Eukaryota</taxon>
        <taxon>Fungi</taxon>
        <taxon>Dikarya</taxon>
        <taxon>Basidiomycota</taxon>
        <taxon>Agaricomycotina</taxon>
        <taxon>Agaricomycetes</taxon>
        <taxon>Agaricomycetidae</taxon>
        <taxon>Agaricales</taxon>
        <taxon>Marasmiineae</taxon>
        <taxon>Omphalotaceae</taxon>
        <taxon>Collybiopsis</taxon>
        <taxon>Collybiopsis luxurians</taxon>
    </lineage>
</organism>
<dbReference type="EMBL" id="KN834892">
    <property type="protein sequence ID" value="KIK50630.1"/>
    <property type="molecule type" value="Genomic_DNA"/>
</dbReference>
<accession>A0A0D0AKA7</accession>
<dbReference type="HOGENOM" id="CLU_2904390_0_0_1"/>
<keyword evidence="2" id="KW-1185">Reference proteome</keyword>
<gene>
    <name evidence="1" type="ORF">GYMLUDRAFT_51066</name>
</gene>
<dbReference type="AlphaFoldDB" id="A0A0D0AKA7"/>
<name>A0A0D0AKA7_9AGAR</name>
<protein>
    <submittedName>
        <fullName evidence="1">Uncharacterized protein</fullName>
    </submittedName>
</protein>
<dbReference type="Proteomes" id="UP000053593">
    <property type="component" value="Unassembled WGS sequence"/>
</dbReference>
<evidence type="ECO:0000313" key="2">
    <source>
        <dbReference type="Proteomes" id="UP000053593"/>
    </source>
</evidence>
<reference evidence="1 2" key="1">
    <citation type="submission" date="2014-04" db="EMBL/GenBank/DDBJ databases">
        <title>Evolutionary Origins and Diversification of the Mycorrhizal Mutualists.</title>
        <authorList>
            <consortium name="DOE Joint Genome Institute"/>
            <consortium name="Mycorrhizal Genomics Consortium"/>
            <person name="Kohler A."/>
            <person name="Kuo A."/>
            <person name="Nagy L.G."/>
            <person name="Floudas D."/>
            <person name="Copeland A."/>
            <person name="Barry K.W."/>
            <person name="Cichocki N."/>
            <person name="Veneault-Fourrey C."/>
            <person name="LaButti K."/>
            <person name="Lindquist E.A."/>
            <person name="Lipzen A."/>
            <person name="Lundell T."/>
            <person name="Morin E."/>
            <person name="Murat C."/>
            <person name="Riley R."/>
            <person name="Ohm R."/>
            <person name="Sun H."/>
            <person name="Tunlid A."/>
            <person name="Henrissat B."/>
            <person name="Grigoriev I.V."/>
            <person name="Hibbett D.S."/>
            <person name="Martin F."/>
        </authorList>
    </citation>
    <scope>NUCLEOTIDE SEQUENCE [LARGE SCALE GENOMIC DNA]</scope>
    <source>
        <strain evidence="1 2">FD-317 M1</strain>
    </source>
</reference>